<evidence type="ECO:0000313" key="3">
    <source>
        <dbReference type="Proteomes" id="UP000308549"/>
    </source>
</evidence>
<feature type="chain" id="PRO_5020647618" evidence="1">
    <location>
        <begin position="30"/>
        <end position="272"/>
    </location>
</feature>
<feature type="signal peptide" evidence="1">
    <location>
        <begin position="1"/>
        <end position="29"/>
    </location>
</feature>
<name>A0A4V5N4N2_9PEZI</name>
<dbReference type="AlphaFoldDB" id="A0A4V5N4N2"/>
<proteinExistence type="predicted"/>
<dbReference type="OrthoDB" id="4359806at2759"/>
<dbReference type="Proteomes" id="UP000308549">
    <property type="component" value="Unassembled WGS sequence"/>
</dbReference>
<dbReference type="EMBL" id="NAJL01000018">
    <property type="protein sequence ID" value="TKA28439.1"/>
    <property type="molecule type" value="Genomic_DNA"/>
</dbReference>
<gene>
    <name evidence="2" type="ORF">B0A50_03906</name>
</gene>
<comment type="caution">
    <text evidence="2">The sequence shown here is derived from an EMBL/GenBank/DDBJ whole genome shotgun (WGS) entry which is preliminary data.</text>
</comment>
<organism evidence="2 3">
    <name type="scientific">Salinomyces thailandicus</name>
    <dbReference type="NCBI Taxonomy" id="706561"/>
    <lineage>
        <taxon>Eukaryota</taxon>
        <taxon>Fungi</taxon>
        <taxon>Dikarya</taxon>
        <taxon>Ascomycota</taxon>
        <taxon>Pezizomycotina</taxon>
        <taxon>Dothideomycetes</taxon>
        <taxon>Dothideomycetidae</taxon>
        <taxon>Mycosphaerellales</taxon>
        <taxon>Teratosphaeriaceae</taxon>
        <taxon>Salinomyces</taxon>
    </lineage>
</organism>
<keyword evidence="1" id="KW-0732">Signal</keyword>
<reference evidence="2 3" key="1">
    <citation type="submission" date="2017-03" db="EMBL/GenBank/DDBJ databases">
        <title>Genomes of endolithic fungi from Antarctica.</title>
        <authorList>
            <person name="Coleine C."/>
            <person name="Masonjones S."/>
            <person name="Stajich J.E."/>
        </authorList>
    </citation>
    <scope>NUCLEOTIDE SEQUENCE [LARGE SCALE GENOMIC DNA]</scope>
    <source>
        <strain evidence="2 3">CCFEE 6315</strain>
    </source>
</reference>
<sequence>MARSPSSTHLPTLLTLLLLLFHALPPIAANVNIPFRIDYGTGNLATNRDPNNKGQTEKKRFTQRMQAARAAETESHWSDAYTVNCTSSAYLDAEIYSLQPEKLDPGWSWAADRLDECMRGPYPGDFDGGDNDGKPRVIRVDFDQLPIPVRKWIEEHPEQDPQTWRNWFKSFVMAVNDFCVVDGVVFFAPATLKQYLPLFAVESGEECGGVLTDLRLYGKDVDGLRVGGNLLGKSEIGNTLRVKTIAHVFREKRSANDKTAASQDATDAQEEL</sequence>
<evidence type="ECO:0000256" key="1">
    <source>
        <dbReference type="SAM" id="SignalP"/>
    </source>
</evidence>
<keyword evidence="3" id="KW-1185">Reference proteome</keyword>
<evidence type="ECO:0000313" key="2">
    <source>
        <dbReference type="EMBL" id="TKA28439.1"/>
    </source>
</evidence>
<protein>
    <submittedName>
        <fullName evidence="2">Uncharacterized protein</fullName>
    </submittedName>
</protein>
<accession>A0A4V5N4N2</accession>